<dbReference type="InterPro" id="IPR042099">
    <property type="entry name" value="ANL_N_sf"/>
</dbReference>
<dbReference type="Gene3D" id="3.40.50.12780">
    <property type="entry name" value="N-terminal domain of ligase-like"/>
    <property type="match status" value="1"/>
</dbReference>
<dbReference type="PANTHER" id="PTHR43272:SF32">
    <property type="entry name" value="AMP-DEPENDENT SYNTHETASE_LIGASE DOMAIN-CONTAINING PROTEIN"/>
    <property type="match status" value="1"/>
</dbReference>
<evidence type="ECO:0000313" key="6">
    <source>
        <dbReference type="EMBL" id="VFT86272.1"/>
    </source>
</evidence>
<dbReference type="Pfam" id="PF23562">
    <property type="entry name" value="AMP-binding_C_3"/>
    <property type="match status" value="1"/>
</dbReference>
<dbReference type="SUPFAM" id="SSF56801">
    <property type="entry name" value="Acetyl-CoA synthetase-like"/>
    <property type="match status" value="1"/>
</dbReference>
<dbReference type="GO" id="GO:0016020">
    <property type="term" value="C:membrane"/>
    <property type="evidence" value="ECO:0007669"/>
    <property type="project" value="TreeGrafter"/>
</dbReference>
<dbReference type="Pfam" id="PF00501">
    <property type="entry name" value="AMP-binding"/>
    <property type="match status" value="1"/>
</dbReference>
<evidence type="ECO:0000256" key="3">
    <source>
        <dbReference type="ARBA" id="ARBA00023098"/>
    </source>
</evidence>
<evidence type="ECO:0000256" key="2">
    <source>
        <dbReference type="ARBA" id="ARBA00022832"/>
    </source>
</evidence>
<dbReference type="GO" id="GO:0005783">
    <property type="term" value="C:endoplasmic reticulum"/>
    <property type="evidence" value="ECO:0007669"/>
    <property type="project" value="TreeGrafter"/>
</dbReference>
<organism evidence="6 7">
    <name type="scientific">Aphanomyces stellatus</name>
    <dbReference type="NCBI Taxonomy" id="120398"/>
    <lineage>
        <taxon>Eukaryota</taxon>
        <taxon>Sar</taxon>
        <taxon>Stramenopiles</taxon>
        <taxon>Oomycota</taxon>
        <taxon>Saprolegniomycetes</taxon>
        <taxon>Saprolegniales</taxon>
        <taxon>Verrucalvaceae</taxon>
        <taxon>Aphanomyces</taxon>
    </lineage>
</organism>
<evidence type="ECO:0000259" key="4">
    <source>
        <dbReference type="Pfam" id="PF00501"/>
    </source>
</evidence>
<dbReference type="Proteomes" id="UP000332933">
    <property type="component" value="Unassembled WGS sequence"/>
</dbReference>
<evidence type="ECO:0000256" key="1">
    <source>
        <dbReference type="ARBA" id="ARBA00022598"/>
    </source>
</evidence>
<keyword evidence="1" id="KW-0436">Ligase</keyword>
<name>A0A485KMX9_9STRA</name>
<reference evidence="5" key="2">
    <citation type="submission" date="2019-06" db="EMBL/GenBank/DDBJ databases">
        <title>Genomics analysis of Aphanomyces spp. identifies a new class of oomycete effector associated with host adaptation.</title>
        <authorList>
            <person name="Gaulin E."/>
        </authorList>
    </citation>
    <scope>NUCLEOTIDE SEQUENCE</scope>
    <source>
        <strain evidence="5">CBS 578.67</strain>
    </source>
</reference>
<evidence type="ECO:0000313" key="5">
    <source>
        <dbReference type="EMBL" id="KAF0700073.1"/>
    </source>
</evidence>
<evidence type="ECO:0000313" key="7">
    <source>
        <dbReference type="Proteomes" id="UP000332933"/>
    </source>
</evidence>
<feature type="domain" description="AMP-dependent synthetase/ligase" evidence="4">
    <location>
        <begin position="108"/>
        <end position="529"/>
    </location>
</feature>
<dbReference type="AlphaFoldDB" id="A0A485KMX9"/>
<protein>
    <submittedName>
        <fullName evidence="6">Aste57867_9392 protein</fullName>
    </submittedName>
</protein>
<sequence>MPRSVVNYGCVRNSITVGHVAGSRRYGVSYVVQNPAASLRDVFFLGPPCCSPFLNFPLTSNPLTTAVNMQDTTKPLIAWEVNQEVALRMTSSGMGAFAPQTVVDAFRTMVKRVPNSPAYHTKTNGVYTHKTWAQYFDDCRTFGKALIALGCDPFDTVNIIGFNAIEWVVANMGSILAGCVSAGVYTTSNPQSCHYIAEHSEARVVVCDGVAQLEKYVSMADKLPKLKALVIYNDVVPEGLSCSVPVYSFPDFMKLGRDVQDAVLERRMDAQKPGNCCSLIYTSGTTGNPKAVMLSHDNLTWTVEAVAKHYENTGVVLNHECTTVSYLPLSHIAAQLFDMYLPMARGVQTYFAQPDALKGSLGTTLKEARPTFVFAVPRVWEKMMEKMISVGRGTKGAKKALVDWAKSVGMTKSKQAQFGKSGGTPCGYAIAQKLVFAKVRAALGMDRTKVMLSAAAPISPETVNFFAALDIPIFELFGQSECTGPTSFAVPGAWKIGTVGRPMEGTQMKVVDGTQELIYQGRNTMMGYLKSETATVETIDAQGWLHSGDCGKLDEDNFCMITGRIKELIITAGGENIPPVLLEDAIKEEIPLLSNVMAIGDRRKFLTAVLTLKVVVDADGNPTDQLDGNSLAIMKEIDSSATTVAQAKECAKVKAYIDKNLKKANGRAASRAQHIQKYHILDKDFSIAGDELTATLKLKRRIVMAKYEDVIEAMYA</sequence>
<dbReference type="EMBL" id="VJMH01005139">
    <property type="protein sequence ID" value="KAF0700073.1"/>
    <property type="molecule type" value="Genomic_DNA"/>
</dbReference>
<keyword evidence="2" id="KW-0276">Fatty acid metabolism</keyword>
<accession>A0A485KMX9</accession>
<dbReference type="GO" id="GO:0004467">
    <property type="term" value="F:long-chain fatty acid-CoA ligase activity"/>
    <property type="evidence" value="ECO:0007669"/>
    <property type="project" value="TreeGrafter"/>
</dbReference>
<proteinExistence type="predicted"/>
<dbReference type="InterPro" id="IPR000873">
    <property type="entry name" value="AMP-dep_synth/lig_dom"/>
</dbReference>
<gene>
    <name evidence="6" type="primary">Aste57867_9392</name>
    <name evidence="5" type="ORF">As57867_009356</name>
    <name evidence="6" type="ORF">ASTE57867_9392</name>
</gene>
<dbReference type="OrthoDB" id="3633556at2759"/>
<dbReference type="InterPro" id="IPR020845">
    <property type="entry name" value="AMP-binding_CS"/>
</dbReference>
<keyword evidence="7" id="KW-1185">Reference proteome</keyword>
<keyword evidence="3" id="KW-0443">Lipid metabolism</keyword>
<dbReference type="EMBL" id="CAADRA010005160">
    <property type="protein sequence ID" value="VFT86272.1"/>
    <property type="molecule type" value="Genomic_DNA"/>
</dbReference>
<dbReference type="PANTHER" id="PTHR43272">
    <property type="entry name" value="LONG-CHAIN-FATTY-ACID--COA LIGASE"/>
    <property type="match status" value="1"/>
</dbReference>
<dbReference type="PROSITE" id="PS00455">
    <property type="entry name" value="AMP_BINDING"/>
    <property type="match status" value="1"/>
</dbReference>
<reference evidence="6 7" key="1">
    <citation type="submission" date="2019-03" db="EMBL/GenBank/DDBJ databases">
        <authorList>
            <person name="Gaulin E."/>
            <person name="Dumas B."/>
        </authorList>
    </citation>
    <scope>NUCLEOTIDE SEQUENCE [LARGE SCALE GENOMIC DNA]</scope>
    <source>
        <strain evidence="6">CBS 568.67</strain>
    </source>
</reference>